<reference evidence="2" key="1">
    <citation type="submission" date="2010-03" db="EMBL/GenBank/DDBJ databases">
        <title>Complete sequence of Mobiluncus curtisii ATCC 43063.</title>
        <authorList>
            <person name="Muzny D."/>
            <person name="Qin X."/>
            <person name="Deng J."/>
            <person name="Jiang H."/>
            <person name="Liu Y."/>
            <person name="Qu J."/>
            <person name="Song X.-Z."/>
            <person name="Zhang L."/>
            <person name="Thornton R."/>
            <person name="Coyle M."/>
            <person name="Francisco L."/>
            <person name="Jackson L."/>
            <person name="Javaid M."/>
            <person name="Korchina V."/>
            <person name="Kovar C."/>
            <person name="Mata R."/>
            <person name="Mathew T."/>
            <person name="Ngo R."/>
            <person name="Nguyen L."/>
            <person name="Nguyen N."/>
            <person name="Okwuonu G."/>
            <person name="Ongeri F."/>
            <person name="Pham C."/>
            <person name="Simmons D."/>
            <person name="Wilczek-Boney K."/>
            <person name="Hale W."/>
            <person name="Jakkamsetti A."/>
            <person name="Pham P."/>
            <person name="Ruth R."/>
            <person name="San Lucas F."/>
            <person name="Warren J."/>
            <person name="Zhang J."/>
            <person name="Zhao Z."/>
            <person name="Zhou C."/>
            <person name="Zhu D."/>
            <person name="Lee S."/>
            <person name="Bess C."/>
            <person name="Blankenburg K."/>
            <person name="Forbes L."/>
            <person name="Fu Q."/>
            <person name="Gubbala S."/>
            <person name="Hirani K."/>
            <person name="Jayaseelan J.C."/>
            <person name="Lara F."/>
            <person name="Munidasa M."/>
            <person name="Palculict T."/>
            <person name="Patil S."/>
            <person name="Pu L.-L."/>
            <person name="Saada N."/>
            <person name="Tang L."/>
            <person name="Weissenberger G."/>
            <person name="Zhu Y."/>
            <person name="Hemphill L."/>
            <person name="Shang Y."/>
            <person name="Youmans B."/>
            <person name="Ayvaz T."/>
            <person name="Ross M."/>
            <person name="Santibanez J."/>
            <person name="Aqrawi P."/>
            <person name="Gross S."/>
            <person name="Joshi V."/>
            <person name="Fowler G."/>
            <person name="Nazareth L."/>
            <person name="Reid J."/>
            <person name="Worley K."/>
            <person name="Petrosino J."/>
            <person name="Highlander S."/>
            <person name="Gibbs R."/>
            <person name="Gibbs R."/>
        </authorList>
    </citation>
    <scope>NUCLEOTIDE SEQUENCE [LARGE SCALE GENOMIC DNA]</scope>
    <source>
        <strain evidence="2">ATCC 19194</strain>
    </source>
</reference>
<proteinExistence type="predicted"/>
<evidence type="ECO:0000313" key="1">
    <source>
        <dbReference type="EMBL" id="EFF83252.1"/>
    </source>
</evidence>
<dbReference type="EMBL" id="ADMT01000121">
    <property type="protein sequence ID" value="EFF83252.1"/>
    <property type="molecule type" value="Genomic_DNA"/>
</dbReference>
<dbReference type="HOGENOM" id="CLU_3194879_0_0_6"/>
<dbReference type="Proteomes" id="UP000003085">
    <property type="component" value="Unassembled WGS sequence"/>
</dbReference>
<evidence type="ECO:0000313" key="2">
    <source>
        <dbReference type="Proteomes" id="UP000003085"/>
    </source>
</evidence>
<protein>
    <submittedName>
        <fullName evidence="1">Uncharacterized protein</fullName>
    </submittedName>
</protein>
<name>D4XNH8_ACIHA</name>
<sequence length="45" mass="5087">MLLIFDQTQITGKIKPTIRVMRNRRSKSLSKVLAANKTIVKDGES</sequence>
<gene>
    <name evidence="1" type="ORF">HMP0015_1270</name>
</gene>
<organism evidence="1 2">
    <name type="scientific">Acinetobacter haemolyticus ATCC 19194</name>
    <dbReference type="NCBI Taxonomy" id="707232"/>
    <lineage>
        <taxon>Bacteria</taxon>
        <taxon>Pseudomonadati</taxon>
        <taxon>Pseudomonadota</taxon>
        <taxon>Gammaproteobacteria</taxon>
        <taxon>Moraxellales</taxon>
        <taxon>Moraxellaceae</taxon>
        <taxon>Acinetobacter</taxon>
    </lineage>
</organism>
<dbReference type="AlphaFoldDB" id="D4XNH8"/>
<comment type="caution">
    <text evidence="1">The sequence shown here is derived from an EMBL/GenBank/DDBJ whole genome shotgun (WGS) entry which is preliminary data.</text>
</comment>
<accession>D4XNH8</accession>